<sequence>MKWTAVHEAAAAVAELAGLAPEYRTPEIRNFPAIMRDTGGWRCRLAAQGVDDLAAILEPGLAALLTLQGSGACAAAAAQALWQEFHTARAGLLSLIPPLGIERQA</sequence>
<dbReference type="STRING" id="1117702.AQZ52_02275"/>
<evidence type="ECO:0000313" key="2">
    <source>
        <dbReference type="Proteomes" id="UP000058012"/>
    </source>
</evidence>
<organism evidence="1 2">
    <name type="scientific">Novosphingobium fuchskuhlense</name>
    <dbReference type="NCBI Taxonomy" id="1117702"/>
    <lineage>
        <taxon>Bacteria</taxon>
        <taxon>Pseudomonadati</taxon>
        <taxon>Pseudomonadota</taxon>
        <taxon>Alphaproteobacteria</taxon>
        <taxon>Sphingomonadales</taxon>
        <taxon>Sphingomonadaceae</taxon>
        <taxon>Novosphingobium</taxon>
    </lineage>
</organism>
<proteinExistence type="predicted"/>
<keyword evidence="2" id="KW-1185">Reference proteome</keyword>
<dbReference type="Proteomes" id="UP000058012">
    <property type="component" value="Unassembled WGS sequence"/>
</dbReference>
<dbReference type="AlphaFoldDB" id="A0A117UYC5"/>
<gene>
    <name evidence="1" type="ORF">AQZ52_02275</name>
</gene>
<name>A0A117UYC5_9SPHN</name>
<dbReference type="OrthoDB" id="7506955at2"/>
<dbReference type="EMBL" id="LLZS01000003">
    <property type="protein sequence ID" value="KUR73095.1"/>
    <property type="molecule type" value="Genomic_DNA"/>
</dbReference>
<protein>
    <submittedName>
        <fullName evidence="1">Uncharacterized protein</fullName>
    </submittedName>
</protein>
<reference evidence="1 2" key="1">
    <citation type="submission" date="2015-10" db="EMBL/GenBank/DDBJ databases">
        <title>Draft genome sequence of Novosphingobium fuchskuhlense DSM 25065 isolated from a surface water sample of the southwest basin of Lake Grosse Fuchskuhle.</title>
        <authorList>
            <person name="Ruckert C."/>
            <person name="Winkler A."/>
            <person name="Glaeser J."/>
            <person name="Grossart H.-P."/>
            <person name="Kalinowski J."/>
            <person name="Glaeser S."/>
        </authorList>
    </citation>
    <scope>NUCLEOTIDE SEQUENCE [LARGE SCALE GENOMIC DNA]</scope>
    <source>
        <strain evidence="1 2">FNE08-7</strain>
    </source>
</reference>
<accession>A0A117UYC5</accession>
<comment type="caution">
    <text evidence="1">The sequence shown here is derived from an EMBL/GenBank/DDBJ whole genome shotgun (WGS) entry which is preliminary data.</text>
</comment>
<evidence type="ECO:0000313" key="1">
    <source>
        <dbReference type="EMBL" id="KUR73095.1"/>
    </source>
</evidence>